<name>A0ABQ5D182_9ASTR</name>
<accession>A0ABQ5D182</accession>
<reference evidence="1" key="2">
    <citation type="submission" date="2022-01" db="EMBL/GenBank/DDBJ databases">
        <authorList>
            <person name="Yamashiro T."/>
            <person name="Shiraishi A."/>
            <person name="Satake H."/>
            <person name="Nakayama K."/>
        </authorList>
    </citation>
    <scope>NUCLEOTIDE SEQUENCE</scope>
</reference>
<protein>
    <submittedName>
        <fullName evidence="1">Uncharacterized protein</fullName>
    </submittedName>
</protein>
<comment type="caution">
    <text evidence="1">The sequence shown here is derived from an EMBL/GenBank/DDBJ whole genome shotgun (WGS) entry which is preliminary data.</text>
</comment>
<dbReference type="EMBL" id="BQNB010014818">
    <property type="protein sequence ID" value="GJT32753.1"/>
    <property type="molecule type" value="Genomic_DNA"/>
</dbReference>
<gene>
    <name evidence="1" type="ORF">Tco_0923172</name>
</gene>
<evidence type="ECO:0000313" key="1">
    <source>
        <dbReference type="EMBL" id="GJT32753.1"/>
    </source>
</evidence>
<proteinExistence type="predicted"/>
<reference evidence="1" key="1">
    <citation type="journal article" date="2022" name="Int. J. Mol. Sci.">
        <title>Draft Genome of Tanacetum Coccineum: Genomic Comparison of Closely Related Tanacetum-Family Plants.</title>
        <authorList>
            <person name="Yamashiro T."/>
            <person name="Shiraishi A."/>
            <person name="Nakayama K."/>
            <person name="Satake H."/>
        </authorList>
    </citation>
    <scope>NUCLEOTIDE SEQUENCE</scope>
</reference>
<keyword evidence="2" id="KW-1185">Reference proteome</keyword>
<sequence>MVLSVSIRSVIVSGSWSTSLEEERGGGGTEGLAKVTLLRVVIALRSSRGLGTPQSFSYVDSSSFQKMAHLTEVDSAYIPDFGSSYFLDYNSDLCFECTLGFENLDYIDFGSDSDSCFNNFDNFPD</sequence>
<organism evidence="1 2">
    <name type="scientific">Tanacetum coccineum</name>
    <dbReference type="NCBI Taxonomy" id="301880"/>
    <lineage>
        <taxon>Eukaryota</taxon>
        <taxon>Viridiplantae</taxon>
        <taxon>Streptophyta</taxon>
        <taxon>Embryophyta</taxon>
        <taxon>Tracheophyta</taxon>
        <taxon>Spermatophyta</taxon>
        <taxon>Magnoliopsida</taxon>
        <taxon>eudicotyledons</taxon>
        <taxon>Gunneridae</taxon>
        <taxon>Pentapetalae</taxon>
        <taxon>asterids</taxon>
        <taxon>campanulids</taxon>
        <taxon>Asterales</taxon>
        <taxon>Asteraceae</taxon>
        <taxon>Asteroideae</taxon>
        <taxon>Anthemideae</taxon>
        <taxon>Anthemidinae</taxon>
        <taxon>Tanacetum</taxon>
    </lineage>
</organism>
<evidence type="ECO:0000313" key="2">
    <source>
        <dbReference type="Proteomes" id="UP001151760"/>
    </source>
</evidence>
<dbReference type="Proteomes" id="UP001151760">
    <property type="component" value="Unassembled WGS sequence"/>
</dbReference>